<gene>
    <name evidence="6 8" type="primary">rplS</name>
    <name evidence="8" type="ORF">OC680_01580</name>
</gene>
<name>A0ABT9DDQ1_9MOLU</name>
<dbReference type="PROSITE" id="PS01015">
    <property type="entry name" value="RIBOSOMAL_L19"/>
    <property type="match status" value="1"/>
</dbReference>
<dbReference type="Gene3D" id="2.30.30.790">
    <property type="match status" value="1"/>
</dbReference>
<organism evidence="8 9">
    <name type="scientific">Candidatus Phytoplasma melaleucae</name>
    <dbReference type="NCBI Taxonomy" id="2982630"/>
    <lineage>
        <taxon>Bacteria</taxon>
        <taxon>Bacillati</taxon>
        <taxon>Mycoplasmatota</taxon>
        <taxon>Mollicutes</taxon>
        <taxon>Acholeplasmatales</taxon>
        <taxon>Acholeplasmataceae</taxon>
        <taxon>Candidatus Phytoplasma</taxon>
    </lineage>
</organism>
<evidence type="ECO:0000256" key="4">
    <source>
        <dbReference type="ARBA" id="ARBA00023274"/>
    </source>
</evidence>
<keyword evidence="4 6" id="KW-0687">Ribonucleoprotein</keyword>
<dbReference type="PANTHER" id="PTHR15680:SF9">
    <property type="entry name" value="LARGE RIBOSOMAL SUBUNIT PROTEIN BL19M"/>
    <property type="match status" value="1"/>
</dbReference>
<keyword evidence="9" id="KW-1185">Reference proteome</keyword>
<evidence type="ECO:0000256" key="5">
    <source>
        <dbReference type="ARBA" id="ARBA00035171"/>
    </source>
</evidence>
<keyword evidence="3 6" id="KW-0689">Ribosomal protein</keyword>
<dbReference type="SUPFAM" id="SSF50104">
    <property type="entry name" value="Translation proteins SH3-like domain"/>
    <property type="match status" value="1"/>
</dbReference>
<dbReference type="InterPro" id="IPR018257">
    <property type="entry name" value="Ribosomal_bL19_CS"/>
</dbReference>
<evidence type="ECO:0000256" key="1">
    <source>
        <dbReference type="ARBA" id="ARBA00002349"/>
    </source>
</evidence>
<dbReference type="PIRSF" id="PIRSF002191">
    <property type="entry name" value="Ribosomal_L19"/>
    <property type="match status" value="1"/>
</dbReference>
<dbReference type="Pfam" id="PF01245">
    <property type="entry name" value="Ribosomal_L19"/>
    <property type="match status" value="1"/>
</dbReference>
<accession>A0ABT9DDQ1</accession>
<dbReference type="GO" id="GO:0005840">
    <property type="term" value="C:ribosome"/>
    <property type="evidence" value="ECO:0007669"/>
    <property type="project" value="UniProtKB-KW"/>
</dbReference>
<protein>
    <recommendedName>
        <fullName evidence="5 6">Large ribosomal subunit protein bL19</fullName>
    </recommendedName>
</protein>
<dbReference type="EMBL" id="JAOSID010000005">
    <property type="protein sequence ID" value="MDO8168166.1"/>
    <property type="molecule type" value="Genomic_DNA"/>
</dbReference>
<dbReference type="InterPro" id="IPR008991">
    <property type="entry name" value="Translation_prot_SH3-like_sf"/>
</dbReference>
<dbReference type="RefSeq" id="WP_304515371.1">
    <property type="nucleotide sequence ID" value="NZ_JAOSID010000005.1"/>
</dbReference>
<comment type="caution">
    <text evidence="8">The sequence shown here is derived from an EMBL/GenBank/DDBJ whole genome shotgun (WGS) entry which is preliminary data.</text>
</comment>
<comment type="similarity">
    <text evidence="2 6 7">Belongs to the bacterial ribosomal protein bL19 family.</text>
</comment>
<dbReference type="HAMAP" id="MF_00402">
    <property type="entry name" value="Ribosomal_bL19"/>
    <property type="match status" value="1"/>
</dbReference>
<evidence type="ECO:0000256" key="6">
    <source>
        <dbReference type="HAMAP-Rule" id="MF_00402"/>
    </source>
</evidence>
<evidence type="ECO:0000256" key="3">
    <source>
        <dbReference type="ARBA" id="ARBA00022980"/>
    </source>
</evidence>
<dbReference type="InterPro" id="IPR038657">
    <property type="entry name" value="Ribosomal_bL19_sf"/>
</dbReference>
<dbReference type="InterPro" id="IPR001857">
    <property type="entry name" value="Ribosomal_bL19"/>
</dbReference>
<comment type="function">
    <text evidence="1 6 7">This protein is located at the 30S-50S ribosomal subunit interface and may play a role in the structure and function of the aminoacyl-tRNA binding site.</text>
</comment>
<evidence type="ECO:0000313" key="9">
    <source>
        <dbReference type="Proteomes" id="UP001172036"/>
    </source>
</evidence>
<evidence type="ECO:0000256" key="2">
    <source>
        <dbReference type="ARBA" id="ARBA00005781"/>
    </source>
</evidence>
<evidence type="ECO:0000256" key="7">
    <source>
        <dbReference type="RuleBase" id="RU000559"/>
    </source>
</evidence>
<evidence type="ECO:0000313" key="8">
    <source>
        <dbReference type="EMBL" id="MDO8168166.1"/>
    </source>
</evidence>
<dbReference type="PRINTS" id="PR00061">
    <property type="entry name" value="RIBOSOMALL19"/>
</dbReference>
<proteinExistence type="inferred from homology"/>
<sequence length="125" mass="14351">MVLKEKELLDFASKNNYKKNDNFKAGDTVKVFIQVDSSNDKKRIQTFQGVVIKRQGSGISETFTVRKVYSGTGVERTFSIHSPLCEKIEVINYGIVNRAKLYYIRNLSAKASRIKTKRENNIQKK</sequence>
<dbReference type="NCBIfam" id="TIGR01024">
    <property type="entry name" value="rplS_bact"/>
    <property type="match status" value="1"/>
</dbReference>
<dbReference type="PANTHER" id="PTHR15680">
    <property type="entry name" value="RIBOSOMAL PROTEIN L19"/>
    <property type="match status" value="1"/>
</dbReference>
<dbReference type="Proteomes" id="UP001172036">
    <property type="component" value="Unassembled WGS sequence"/>
</dbReference>
<reference evidence="8 9" key="1">
    <citation type="journal article" date="2023" name="Int. J. Syst. Evol. Microbiol.">
        <title>The observation of taxonomic boundaries for the 16SrII and 16SrXXV phytoplasmas using genome-based delimitation.</title>
        <authorList>
            <person name="Rodrigues Jardim B."/>
            <person name="Tran-Nguyen L.T.T."/>
            <person name="Gambley C."/>
            <person name="Al-Sadi A.M."/>
            <person name="Al-Subhi A.M."/>
            <person name="Foissac X."/>
            <person name="Salar P."/>
            <person name="Cai H."/>
            <person name="Yang J.Y."/>
            <person name="Davis R."/>
            <person name="Jones L."/>
            <person name="Rodoni B."/>
            <person name="Constable F.E."/>
        </authorList>
    </citation>
    <scope>NUCLEOTIDE SEQUENCE [LARGE SCALE GENOMIC DNA]</scope>
    <source>
        <strain evidence="8">BAWM-155c</strain>
    </source>
</reference>